<keyword evidence="4 7" id="KW-0067">ATP-binding</keyword>
<protein>
    <submittedName>
        <fullName evidence="7">ABC transporter ATP-binding protein</fullName>
    </submittedName>
</protein>
<dbReference type="InterPro" id="IPR017871">
    <property type="entry name" value="ABC_transporter-like_CS"/>
</dbReference>
<evidence type="ECO:0000259" key="6">
    <source>
        <dbReference type="PROSITE" id="PS50893"/>
    </source>
</evidence>
<keyword evidence="2" id="KW-0813">Transport</keyword>
<name>A0A1S1Q6M8_9ACTN</name>
<dbReference type="InterPro" id="IPR052156">
    <property type="entry name" value="BCAA_Transport_ATP-bd_LivF"/>
</dbReference>
<dbReference type="AlphaFoldDB" id="A0A1S1Q6M8"/>
<evidence type="ECO:0000256" key="5">
    <source>
        <dbReference type="ARBA" id="ARBA00022970"/>
    </source>
</evidence>
<dbReference type="Proteomes" id="UP000179769">
    <property type="component" value="Unassembled WGS sequence"/>
</dbReference>
<evidence type="ECO:0000256" key="3">
    <source>
        <dbReference type="ARBA" id="ARBA00022741"/>
    </source>
</evidence>
<comment type="caution">
    <text evidence="7">The sequence shown here is derived from an EMBL/GenBank/DDBJ whole genome shotgun (WGS) entry which is preliminary data.</text>
</comment>
<dbReference type="GO" id="GO:0016887">
    <property type="term" value="F:ATP hydrolysis activity"/>
    <property type="evidence" value="ECO:0007669"/>
    <property type="project" value="InterPro"/>
</dbReference>
<keyword evidence="5" id="KW-0029">Amino-acid transport</keyword>
<dbReference type="InterPro" id="IPR003439">
    <property type="entry name" value="ABC_transporter-like_ATP-bd"/>
</dbReference>
<accession>A0A1S1Q6M8</accession>
<dbReference type="PANTHER" id="PTHR43820:SF4">
    <property type="entry name" value="HIGH-AFFINITY BRANCHED-CHAIN AMINO ACID TRANSPORT ATP-BINDING PROTEIN LIVF"/>
    <property type="match status" value="1"/>
</dbReference>
<dbReference type="PROSITE" id="PS50893">
    <property type="entry name" value="ABC_TRANSPORTER_2"/>
    <property type="match status" value="1"/>
</dbReference>
<dbReference type="PROSITE" id="PS00211">
    <property type="entry name" value="ABC_TRANSPORTER_1"/>
    <property type="match status" value="1"/>
</dbReference>
<dbReference type="GO" id="GO:0015658">
    <property type="term" value="F:branched-chain amino acid transmembrane transporter activity"/>
    <property type="evidence" value="ECO:0007669"/>
    <property type="project" value="TreeGrafter"/>
</dbReference>
<dbReference type="SUPFAM" id="SSF52540">
    <property type="entry name" value="P-loop containing nucleoside triphosphate hydrolases"/>
    <property type="match status" value="1"/>
</dbReference>
<dbReference type="PANTHER" id="PTHR43820">
    <property type="entry name" value="HIGH-AFFINITY BRANCHED-CHAIN AMINO ACID TRANSPORT ATP-BINDING PROTEIN LIVF"/>
    <property type="match status" value="1"/>
</dbReference>
<evidence type="ECO:0000256" key="1">
    <source>
        <dbReference type="ARBA" id="ARBA00005417"/>
    </source>
</evidence>
<dbReference type="InterPro" id="IPR027417">
    <property type="entry name" value="P-loop_NTPase"/>
</dbReference>
<gene>
    <name evidence="7" type="ORF">BBK14_18870</name>
</gene>
<dbReference type="Gene3D" id="3.40.50.300">
    <property type="entry name" value="P-loop containing nucleotide triphosphate hydrolases"/>
    <property type="match status" value="1"/>
</dbReference>
<evidence type="ECO:0000256" key="2">
    <source>
        <dbReference type="ARBA" id="ARBA00022448"/>
    </source>
</evidence>
<keyword evidence="3" id="KW-0547">Nucleotide-binding</keyword>
<dbReference type="GO" id="GO:0015807">
    <property type="term" value="P:L-amino acid transport"/>
    <property type="evidence" value="ECO:0007669"/>
    <property type="project" value="TreeGrafter"/>
</dbReference>
<sequence length="236" mass="25086">MTPVLEFRSVTAAYGPFRALFGVSYTLAPGEALALVGSNGVGKTTVARVASGLVVPTEGSVLVAGRDMTGSKPYRFARAGVAHATEGRSVFATLTVEENLSLSFRRVRGRRGVRSGLELAYEMFPVLGRRRGQLAGSMSGGEQRMLSMARVMVEIPKVLVADELSLGLAPIIVAELYDTLRRLRGEGTSLLIVEQQVGHALDLCDRVIVLDHGSVSWTGSSAEATGVVTQAFDPVH</sequence>
<dbReference type="SMART" id="SM00382">
    <property type="entry name" value="AAA"/>
    <property type="match status" value="1"/>
</dbReference>
<dbReference type="Pfam" id="PF00005">
    <property type="entry name" value="ABC_tran"/>
    <property type="match status" value="1"/>
</dbReference>
<organism evidence="7 8">
    <name type="scientific">Parafrankia soli</name>
    <dbReference type="NCBI Taxonomy" id="2599596"/>
    <lineage>
        <taxon>Bacteria</taxon>
        <taxon>Bacillati</taxon>
        <taxon>Actinomycetota</taxon>
        <taxon>Actinomycetes</taxon>
        <taxon>Frankiales</taxon>
        <taxon>Frankiaceae</taxon>
        <taxon>Parafrankia</taxon>
    </lineage>
</organism>
<dbReference type="GO" id="GO:0005524">
    <property type="term" value="F:ATP binding"/>
    <property type="evidence" value="ECO:0007669"/>
    <property type="project" value="UniProtKB-KW"/>
</dbReference>
<dbReference type="InterPro" id="IPR003593">
    <property type="entry name" value="AAA+_ATPase"/>
</dbReference>
<feature type="domain" description="ABC transporter" evidence="6">
    <location>
        <begin position="5"/>
        <end position="236"/>
    </location>
</feature>
<evidence type="ECO:0000313" key="8">
    <source>
        <dbReference type="Proteomes" id="UP000179769"/>
    </source>
</evidence>
<evidence type="ECO:0000256" key="4">
    <source>
        <dbReference type="ARBA" id="ARBA00022840"/>
    </source>
</evidence>
<dbReference type="EMBL" id="MAXA01000216">
    <property type="protein sequence ID" value="OHV27854.1"/>
    <property type="molecule type" value="Genomic_DNA"/>
</dbReference>
<evidence type="ECO:0000313" key="7">
    <source>
        <dbReference type="EMBL" id="OHV27854.1"/>
    </source>
</evidence>
<proteinExistence type="inferred from homology"/>
<keyword evidence="8" id="KW-1185">Reference proteome</keyword>
<comment type="similarity">
    <text evidence="1">Belongs to the ABC transporter superfamily.</text>
</comment>
<reference evidence="8" key="1">
    <citation type="submission" date="2016-07" db="EMBL/GenBank/DDBJ databases">
        <title>Frankia sp. NRRL B-16219 Genome sequencing.</title>
        <authorList>
            <person name="Ghodhbane-Gtari F."/>
            <person name="Swanson E."/>
            <person name="Gueddou A."/>
            <person name="Louati M."/>
            <person name="Nouioui I."/>
            <person name="Hezbri K."/>
            <person name="Abebe-Akele F."/>
            <person name="Simpson S."/>
            <person name="Morris K."/>
            <person name="Thomas K."/>
            <person name="Gtari M."/>
            <person name="Tisa L.S."/>
        </authorList>
    </citation>
    <scope>NUCLEOTIDE SEQUENCE [LARGE SCALE GENOMIC DNA]</scope>
    <source>
        <strain evidence="8">NRRL B-16219</strain>
    </source>
</reference>
<dbReference type="RefSeq" id="WP_071064198.1">
    <property type="nucleotide sequence ID" value="NZ_MAXA01000216.1"/>
</dbReference>
<dbReference type="CDD" id="cd03224">
    <property type="entry name" value="ABC_TM1139_LivF_branched"/>
    <property type="match status" value="1"/>
</dbReference>